<evidence type="ECO:0000313" key="3">
    <source>
        <dbReference type="Proteomes" id="UP000698800"/>
    </source>
</evidence>
<keyword evidence="3" id="KW-1185">Reference proteome</keyword>
<dbReference type="AlphaFoldDB" id="A0A9P8HWW0"/>
<evidence type="ECO:0000259" key="1">
    <source>
        <dbReference type="Pfam" id="PF09994"/>
    </source>
</evidence>
<proteinExistence type="predicted"/>
<dbReference type="OrthoDB" id="3057168at2759"/>
<reference evidence="2" key="1">
    <citation type="submission" date="2021-03" db="EMBL/GenBank/DDBJ databases">
        <title>Comparative genomics and phylogenomic investigation of the class Geoglossomycetes provide insights into ecological specialization and systematics.</title>
        <authorList>
            <person name="Melie T."/>
            <person name="Pirro S."/>
            <person name="Miller A.N."/>
            <person name="Quandt A."/>
        </authorList>
    </citation>
    <scope>NUCLEOTIDE SEQUENCE</scope>
    <source>
        <strain evidence="2">GBOQ0MN5Z8</strain>
    </source>
</reference>
<dbReference type="EMBL" id="JAGHQL010000254">
    <property type="protein sequence ID" value="KAH0535942.1"/>
    <property type="molecule type" value="Genomic_DNA"/>
</dbReference>
<dbReference type="InterPro" id="IPR018712">
    <property type="entry name" value="Tle1-like_cat"/>
</dbReference>
<evidence type="ECO:0000313" key="2">
    <source>
        <dbReference type="EMBL" id="KAH0535942.1"/>
    </source>
</evidence>
<feature type="domain" description="T6SS Phospholipase effector Tle1-like catalytic" evidence="1">
    <location>
        <begin position="7"/>
        <end position="300"/>
    </location>
</feature>
<sequence>MPHSRKKRLIVCCDGTWMNSDRGIDPDTGGPQAPSNVTRLVRSLKSEALENPGDPNSNYITQLKYYQAGVGTGIGLWDRFVGGGTGLGLSEHIREAYAFIANNYRESSDPSGADEIFLFGFSRGAFTARSIAGFIGYFGLLTSKGMDYFYEIFKDYENANVPNWVSPYPNKPFPNKPKFSDPGWKKQYQDRLVMDGLTRLNVGIKVVGVWDTVGSLGIPTVSWIDKLPWPFPSNKELLFFDTQLDNENIEYAFQALALDEMRWSFPPSVWELPPGVHSNIGGGLADQQLADITLAWMMSQVGDMLDFDGDYVRRQWDKTRIQEINPREWSFGKVHHMAYKGAGNIDTTHNSAAYAIAGDHSVRTPGQYRKIPPPVAPNASTEPLQDTGECIHASVRIRLGLGGPGINDDNDGLITDLRRGIGLGPKKGYRAEALEAADGRHAWKCVSGSGDNPNSMATRRQIYWEAVPTGLRLPKGFKRVLPEDELGKWEIELLKRWPNLWRGFWEVSPKL</sequence>
<dbReference type="Pfam" id="PF09994">
    <property type="entry name" value="T6SS_Tle1-like_cat"/>
    <property type="match status" value="1"/>
</dbReference>
<name>A0A9P8HWW0_9PEZI</name>
<gene>
    <name evidence="2" type="ORF">FGG08_007162</name>
</gene>
<dbReference type="PANTHER" id="PTHR33840:SF1">
    <property type="entry name" value="TLE1 PHOSPHOLIPASE DOMAIN-CONTAINING PROTEIN"/>
    <property type="match status" value="1"/>
</dbReference>
<dbReference type="Proteomes" id="UP000698800">
    <property type="component" value="Unassembled WGS sequence"/>
</dbReference>
<accession>A0A9P8HWW0</accession>
<comment type="caution">
    <text evidence="2">The sequence shown here is derived from an EMBL/GenBank/DDBJ whole genome shotgun (WGS) entry which is preliminary data.</text>
</comment>
<protein>
    <recommendedName>
        <fullName evidence="1">T6SS Phospholipase effector Tle1-like catalytic domain-containing protein</fullName>
    </recommendedName>
</protein>
<dbReference type="PANTHER" id="PTHR33840">
    <property type="match status" value="1"/>
</dbReference>
<organism evidence="2 3">
    <name type="scientific">Glutinoglossum americanum</name>
    <dbReference type="NCBI Taxonomy" id="1670608"/>
    <lineage>
        <taxon>Eukaryota</taxon>
        <taxon>Fungi</taxon>
        <taxon>Dikarya</taxon>
        <taxon>Ascomycota</taxon>
        <taxon>Pezizomycotina</taxon>
        <taxon>Geoglossomycetes</taxon>
        <taxon>Geoglossales</taxon>
        <taxon>Geoglossaceae</taxon>
        <taxon>Glutinoglossum</taxon>
    </lineage>
</organism>